<keyword evidence="3" id="KW-1185">Reference proteome</keyword>
<dbReference type="PANTHER" id="PTHR33973">
    <property type="entry name" value="OS07G0153300 PROTEIN"/>
    <property type="match status" value="1"/>
</dbReference>
<dbReference type="OrthoDB" id="9778801at2"/>
<dbReference type="InParanoid" id="A0A1Y5TWL0"/>
<evidence type="ECO:0008006" key="4">
    <source>
        <dbReference type="Google" id="ProtNLM"/>
    </source>
</evidence>
<evidence type="ECO:0000313" key="2">
    <source>
        <dbReference type="EMBL" id="SLN74882.1"/>
    </source>
</evidence>
<evidence type="ECO:0000313" key="3">
    <source>
        <dbReference type="Proteomes" id="UP000193200"/>
    </source>
</evidence>
<gene>
    <name evidence="2" type="ORF">OCH7691_03817</name>
</gene>
<evidence type="ECO:0000256" key="1">
    <source>
        <dbReference type="SAM" id="MobiDB-lite"/>
    </source>
</evidence>
<sequence length="274" mass="31224">MSGDPASAILAGIVRHRRLRPFVHDLRYRVFSLLLDLDELPVLDDRLRLFAYNRRGLFAFHDRDHGPGDGRPLRGWIERVLSDAGIAEKPARIRILCFPRLLGHVFNPISVYFCLDAEGGLIAMLCEVSNTFGLRHVYLLPAEPGDSLANGFRQACDKALHVSPFIDMAMRYRFHVVMRDGRFRMLIHTDDGDGPLLVASHGALAQPLGDRAILRLLIRHPLSSWKIIAGIHWEAWRLWRKGARFRRSPPAPATEVTVAPRRQRERFDRHRGAA</sequence>
<organism evidence="2 3">
    <name type="scientific">Oceanibacterium hippocampi</name>
    <dbReference type="NCBI Taxonomy" id="745714"/>
    <lineage>
        <taxon>Bacteria</taxon>
        <taxon>Pseudomonadati</taxon>
        <taxon>Pseudomonadota</taxon>
        <taxon>Alphaproteobacteria</taxon>
        <taxon>Sneathiellales</taxon>
        <taxon>Sneathiellaceae</taxon>
        <taxon>Oceanibacterium</taxon>
    </lineage>
</organism>
<dbReference type="InterPro" id="IPR010775">
    <property type="entry name" value="DUF1365"/>
</dbReference>
<dbReference type="RefSeq" id="WP_085885119.1">
    <property type="nucleotide sequence ID" value="NZ_FWFR01000003.1"/>
</dbReference>
<dbReference type="Pfam" id="PF07103">
    <property type="entry name" value="DUF1365"/>
    <property type="match status" value="1"/>
</dbReference>
<feature type="compositionally biased region" description="Basic and acidic residues" evidence="1">
    <location>
        <begin position="265"/>
        <end position="274"/>
    </location>
</feature>
<name>A0A1Y5TWL0_9PROT</name>
<dbReference type="AlphaFoldDB" id="A0A1Y5TWL0"/>
<dbReference type="Proteomes" id="UP000193200">
    <property type="component" value="Unassembled WGS sequence"/>
</dbReference>
<accession>A0A1Y5TWL0</accession>
<dbReference type="PANTHER" id="PTHR33973:SF4">
    <property type="entry name" value="OS07G0153300 PROTEIN"/>
    <property type="match status" value="1"/>
</dbReference>
<protein>
    <recommendedName>
        <fullName evidence="4">DUF1365 domain-containing protein</fullName>
    </recommendedName>
</protein>
<dbReference type="EMBL" id="FWFR01000003">
    <property type="protein sequence ID" value="SLN74882.1"/>
    <property type="molecule type" value="Genomic_DNA"/>
</dbReference>
<proteinExistence type="predicted"/>
<reference evidence="2 3" key="1">
    <citation type="submission" date="2017-03" db="EMBL/GenBank/DDBJ databases">
        <authorList>
            <person name="Afonso C.L."/>
            <person name="Miller P.J."/>
            <person name="Scott M.A."/>
            <person name="Spackman E."/>
            <person name="Goraichik I."/>
            <person name="Dimitrov K.M."/>
            <person name="Suarez D.L."/>
            <person name="Swayne D.E."/>
        </authorList>
    </citation>
    <scope>NUCLEOTIDE SEQUENCE [LARGE SCALE GENOMIC DNA]</scope>
    <source>
        <strain evidence="2 3">CECT 7691</strain>
    </source>
</reference>
<feature type="region of interest" description="Disordered" evidence="1">
    <location>
        <begin position="247"/>
        <end position="274"/>
    </location>
</feature>